<name>A0ABU4U6V5_9PSEU</name>
<evidence type="ECO:0000313" key="2">
    <source>
        <dbReference type="Proteomes" id="UP001271792"/>
    </source>
</evidence>
<dbReference type="EMBL" id="JAXAVV010000039">
    <property type="protein sequence ID" value="MDX8056303.1"/>
    <property type="molecule type" value="Genomic_DNA"/>
</dbReference>
<gene>
    <name evidence="1" type="ORF">SK571_43600</name>
</gene>
<protein>
    <submittedName>
        <fullName evidence="1">Uncharacterized protein</fullName>
    </submittedName>
</protein>
<proteinExistence type="predicted"/>
<keyword evidence="2" id="KW-1185">Reference proteome</keyword>
<organism evidence="1 2">
    <name type="scientific">Lentzea kristufekii</name>
    <dbReference type="NCBI Taxonomy" id="3095430"/>
    <lineage>
        <taxon>Bacteria</taxon>
        <taxon>Bacillati</taxon>
        <taxon>Actinomycetota</taxon>
        <taxon>Actinomycetes</taxon>
        <taxon>Pseudonocardiales</taxon>
        <taxon>Pseudonocardiaceae</taxon>
        <taxon>Lentzea</taxon>
    </lineage>
</organism>
<reference evidence="1 2" key="1">
    <citation type="submission" date="2023-11" db="EMBL/GenBank/DDBJ databases">
        <title>Lentzea sokolovensis, sp. nov., Lentzea kristufkii, sp. nov., and Lentzea miocenensis, sp. nov., rare actinobacteria from Sokolov Coal Basin, Miocene lacustrine sediment, Czech Republic.</title>
        <authorList>
            <person name="Lara A."/>
            <person name="Kotroba L."/>
            <person name="Nouioui I."/>
            <person name="Neumann-Schaal M."/>
            <person name="Mast Y."/>
            <person name="Chronakova A."/>
        </authorList>
    </citation>
    <scope>NUCLEOTIDE SEQUENCE [LARGE SCALE GENOMIC DNA]</scope>
    <source>
        <strain evidence="1 2">BCCO 10_0798</strain>
    </source>
</reference>
<accession>A0ABU4U6V5</accession>
<evidence type="ECO:0000313" key="1">
    <source>
        <dbReference type="EMBL" id="MDX8056303.1"/>
    </source>
</evidence>
<dbReference type="Proteomes" id="UP001271792">
    <property type="component" value="Unassembled WGS sequence"/>
</dbReference>
<comment type="caution">
    <text evidence="1">The sequence shown here is derived from an EMBL/GenBank/DDBJ whole genome shotgun (WGS) entry which is preliminary data.</text>
</comment>
<sequence length="124" mass="12568">MDSSLAGDVDAVGLGEDGRIVVGGADVEQHEVAGADPDAVALQVGAGIAGHPATAFARRTKDFFDGVRDEAGLVVQGVPLTRVGQQEQRAHADLDHGRLVAAEQQRHGEHGGLLGGDAVGCAQA</sequence>